<comment type="caution">
    <text evidence="2">The sequence shown here is derived from an EMBL/GenBank/DDBJ whole genome shotgun (WGS) entry which is preliminary data.</text>
</comment>
<feature type="chain" id="PRO_5037927588" evidence="1">
    <location>
        <begin position="22"/>
        <end position="85"/>
    </location>
</feature>
<dbReference type="Proteomes" id="UP000721844">
    <property type="component" value="Unassembled WGS sequence"/>
</dbReference>
<gene>
    <name evidence="2" type="ORF">ACELLULO517_08165</name>
</gene>
<proteinExistence type="predicted"/>
<feature type="signal peptide" evidence="1">
    <location>
        <begin position="1"/>
        <end position="21"/>
    </location>
</feature>
<organism evidence="2 3">
    <name type="scientific">Acidisoma cellulosilyticum</name>
    <dbReference type="NCBI Taxonomy" id="2802395"/>
    <lineage>
        <taxon>Bacteria</taxon>
        <taxon>Pseudomonadati</taxon>
        <taxon>Pseudomonadota</taxon>
        <taxon>Alphaproteobacteria</taxon>
        <taxon>Acetobacterales</taxon>
        <taxon>Acidocellaceae</taxon>
        <taxon>Acidisoma</taxon>
    </lineage>
</organism>
<sequence>MKVFGIALLLAVCVLGSTAKAGTYGCTEADKTAANHNAADPTKPGTIGGCGTGHYKVHQYKYDQKKLNDQNVLQGPNRLGTGQSF</sequence>
<dbReference type="AlphaFoldDB" id="A0A964E3Q8"/>
<keyword evidence="1" id="KW-0732">Signal</keyword>
<accession>A0A964E3Q8</accession>
<dbReference type="EMBL" id="JAESVA010000002">
    <property type="protein sequence ID" value="MCB8880203.1"/>
    <property type="molecule type" value="Genomic_DNA"/>
</dbReference>
<evidence type="ECO:0000313" key="3">
    <source>
        <dbReference type="Proteomes" id="UP000721844"/>
    </source>
</evidence>
<evidence type="ECO:0000313" key="2">
    <source>
        <dbReference type="EMBL" id="MCB8880203.1"/>
    </source>
</evidence>
<evidence type="ECO:0000256" key="1">
    <source>
        <dbReference type="SAM" id="SignalP"/>
    </source>
</evidence>
<dbReference type="RefSeq" id="WP_227306807.1">
    <property type="nucleotide sequence ID" value="NZ_JAESVA010000002.1"/>
</dbReference>
<keyword evidence="3" id="KW-1185">Reference proteome</keyword>
<reference evidence="2 3" key="1">
    <citation type="journal article" date="2021" name="Microorganisms">
        <title>Acidisoma silvae sp. nov. and Acidisomacellulosilytica sp. nov., Two Acidophilic Bacteria Isolated from Decaying Wood, Hydrolyzing Cellulose and Producing Poly-3-hydroxybutyrate.</title>
        <authorList>
            <person name="Mieszkin S."/>
            <person name="Pouder E."/>
            <person name="Uroz S."/>
            <person name="Simon-Colin C."/>
            <person name="Alain K."/>
        </authorList>
    </citation>
    <scope>NUCLEOTIDE SEQUENCE [LARGE SCALE GENOMIC DNA]</scope>
    <source>
        <strain evidence="2 3">HW T5.17</strain>
    </source>
</reference>
<protein>
    <submittedName>
        <fullName evidence="2">Uncharacterized protein</fullName>
    </submittedName>
</protein>
<name>A0A964E3Q8_9PROT</name>